<evidence type="ECO:0000256" key="7">
    <source>
        <dbReference type="ARBA" id="ARBA00023136"/>
    </source>
</evidence>
<dbReference type="InterPro" id="IPR027417">
    <property type="entry name" value="P-loop_NTPase"/>
</dbReference>
<dbReference type="GO" id="GO:0015421">
    <property type="term" value="F:ABC-type oligopeptide transporter activity"/>
    <property type="evidence" value="ECO:0007669"/>
    <property type="project" value="TreeGrafter"/>
</dbReference>
<gene>
    <name evidence="12" type="ORF">MXMO3_00782</name>
</gene>
<feature type="transmembrane region" description="Helical" evidence="9">
    <location>
        <begin position="371"/>
        <end position="391"/>
    </location>
</feature>
<dbReference type="GO" id="GO:0016887">
    <property type="term" value="F:ATP hydrolysis activity"/>
    <property type="evidence" value="ECO:0007669"/>
    <property type="project" value="InterPro"/>
</dbReference>
<dbReference type="GO" id="GO:0005524">
    <property type="term" value="F:ATP binding"/>
    <property type="evidence" value="ECO:0007669"/>
    <property type="project" value="UniProtKB-KW"/>
</dbReference>
<dbReference type="PROSITE" id="PS50929">
    <property type="entry name" value="ABC_TM1F"/>
    <property type="match status" value="1"/>
</dbReference>
<feature type="transmembrane region" description="Helical" evidence="9">
    <location>
        <begin position="228"/>
        <end position="245"/>
    </location>
</feature>
<comment type="subcellular location">
    <subcellularLocation>
        <location evidence="1">Cell membrane</location>
        <topology evidence="1">Multi-pass membrane protein</topology>
    </subcellularLocation>
</comment>
<keyword evidence="3 9" id="KW-0812">Transmembrane</keyword>
<evidence type="ECO:0000256" key="6">
    <source>
        <dbReference type="ARBA" id="ARBA00022989"/>
    </source>
</evidence>
<accession>A0A2R4MBI6</accession>
<keyword evidence="6 9" id="KW-1133">Transmembrane helix</keyword>
<evidence type="ECO:0000256" key="8">
    <source>
        <dbReference type="ARBA" id="ARBA00024725"/>
    </source>
</evidence>
<dbReference type="EMBL" id="CP021330">
    <property type="protein sequence ID" value="AVX03314.1"/>
    <property type="molecule type" value="Genomic_DNA"/>
</dbReference>
<dbReference type="InterPro" id="IPR003593">
    <property type="entry name" value="AAA+_ATPase"/>
</dbReference>
<dbReference type="CDD" id="cd03249">
    <property type="entry name" value="ABC_MTABC3_MDL1_MDL2"/>
    <property type="match status" value="1"/>
</dbReference>
<keyword evidence="5 12" id="KW-0067">ATP-binding</keyword>
<dbReference type="Gene3D" id="3.40.50.300">
    <property type="entry name" value="P-loop containing nucleotide triphosphate hydrolases"/>
    <property type="match status" value="1"/>
</dbReference>
<comment type="function">
    <text evidence="8">Part of an ABC transporter complex. Transmembrane domains (TMD) form a pore in the inner membrane and the ATP-binding domain (NBD) is responsible for energy generation.</text>
</comment>
<dbReference type="SUPFAM" id="SSF52540">
    <property type="entry name" value="P-loop containing nucleoside triphosphate hydrolases"/>
    <property type="match status" value="1"/>
</dbReference>
<evidence type="ECO:0000256" key="3">
    <source>
        <dbReference type="ARBA" id="ARBA00022692"/>
    </source>
</evidence>
<dbReference type="GO" id="GO:0090374">
    <property type="term" value="P:oligopeptide export from mitochondrion"/>
    <property type="evidence" value="ECO:0007669"/>
    <property type="project" value="TreeGrafter"/>
</dbReference>
<dbReference type="PANTHER" id="PTHR43394">
    <property type="entry name" value="ATP-DEPENDENT PERMEASE MDL1, MITOCHONDRIAL"/>
    <property type="match status" value="1"/>
</dbReference>
<dbReference type="SMART" id="SM00382">
    <property type="entry name" value="AAA"/>
    <property type="match status" value="1"/>
</dbReference>
<dbReference type="PANTHER" id="PTHR43394:SF1">
    <property type="entry name" value="ATP-BINDING CASSETTE SUB-FAMILY B MEMBER 10, MITOCHONDRIAL"/>
    <property type="match status" value="1"/>
</dbReference>
<dbReference type="GO" id="GO:0005886">
    <property type="term" value="C:plasma membrane"/>
    <property type="evidence" value="ECO:0007669"/>
    <property type="project" value="UniProtKB-SubCell"/>
</dbReference>
<sequence>MAQFMPARPAKFVSLPGFYNKIALGARESLPNLAMDIEFRARAIDVRPRNTYFYCSQTNRIDHMSEQSAAPEKPVDERLKNIVLSERQPASGVKPLKALLPFVLHYPVRLGLTALFLLVAAIASLTIPSLIGNIIDEGFVAQNLDVINQYSFVIIAIAGVLALASAARFYFISVIGMRVITDIRRAVFKHLVDMDITFFDTNRTGELISRITSDVGIVRGALDSALPVVLRSSVMLIGAVLMMFVTSPYLATTVIVVIPLLVFPIVWLGRYIRNLSRRQQDRIADLAAMATETFGAIKTIKAFTQEKHRNEEYAGYAEGSYQSEVARLLVRAGMIAFVIFLTATALVALVWVGTQLVLTDQITVGELSQFLIYAMLATGTLTGISEILGTLQTVAGASERITEILATEPTIETPSNPLSFPEPPVGTVKFEDVEFRYLTRQDEPVLNGINLEVKPGETVALVGASGAGKSTLFSLLQRFYDASSGSVKVDGVDVRQADFQQLRQRFAYVEQDSVMFSGTIAENIRFGKPEATDEEVREAAEAALVDDFVSRLEDGYESVVGERGVMLSGGQKQRVAIARALLKDAPILLLDEATSALDAESETKVQAALERLMVGRTTLVIAHRLATIKNADRILVMEDGKVLDEGTHDELIAKGGRYAELAKLQFQQ</sequence>
<dbReference type="FunFam" id="3.40.50.300:FF:000218">
    <property type="entry name" value="Multidrug ABC transporter ATP-binding protein"/>
    <property type="match status" value="1"/>
</dbReference>
<keyword evidence="13" id="KW-1185">Reference proteome</keyword>
<evidence type="ECO:0000256" key="1">
    <source>
        <dbReference type="ARBA" id="ARBA00004651"/>
    </source>
</evidence>
<evidence type="ECO:0000256" key="4">
    <source>
        <dbReference type="ARBA" id="ARBA00022741"/>
    </source>
</evidence>
<dbReference type="PROSITE" id="PS50893">
    <property type="entry name" value="ABC_TRANSPORTER_2"/>
    <property type="match status" value="1"/>
</dbReference>
<dbReference type="InterPro" id="IPR003439">
    <property type="entry name" value="ABC_transporter-like_ATP-bd"/>
</dbReference>
<dbReference type="AlphaFoldDB" id="A0A2R4MBI6"/>
<dbReference type="KEGG" id="mmyr:MXMO3_00782"/>
<evidence type="ECO:0000256" key="5">
    <source>
        <dbReference type="ARBA" id="ARBA00022840"/>
    </source>
</evidence>
<evidence type="ECO:0000313" key="13">
    <source>
        <dbReference type="Proteomes" id="UP000258927"/>
    </source>
</evidence>
<feature type="transmembrane region" description="Helical" evidence="9">
    <location>
        <begin position="328"/>
        <end position="351"/>
    </location>
</feature>
<name>A0A2R4MBI6_9HYPH</name>
<keyword evidence="4" id="KW-0547">Nucleotide-binding</keyword>
<evidence type="ECO:0000259" key="11">
    <source>
        <dbReference type="PROSITE" id="PS50929"/>
    </source>
</evidence>
<evidence type="ECO:0000313" key="12">
    <source>
        <dbReference type="EMBL" id="AVX03314.1"/>
    </source>
</evidence>
<evidence type="ECO:0000256" key="9">
    <source>
        <dbReference type="SAM" id="Phobius"/>
    </source>
</evidence>
<organism evidence="12 13">
    <name type="scientific">Maritalea myrionectae</name>
    <dbReference type="NCBI Taxonomy" id="454601"/>
    <lineage>
        <taxon>Bacteria</taxon>
        <taxon>Pseudomonadati</taxon>
        <taxon>Pseudomonadota</taxon>
        <taxon>Alphaproteobacteria</taxon>
        <taxon>Hyphomicrobiales</taxon>
        <taxon>Devosiaceae</taxon>
        <taxon>Maritalea</taxon>
    </lineage>
</organism>
<dbReference type="Pfam" id="PF00664">
    <property type="entry name" value="ABC_membrane"/>
    <property type="match status" value="1"/>
</dbReference>
<dbReference type="Pfam" id="PF00005">
    <property type="entry name" value="ABC_tran"/>
    <property type="match status" value="1"/>
</dbReference>
<evidence type="ECO:0000256" key="2">
    <source>
        <dbReference type="ARBA" id="ARBA00005417"/>
    </source>
</evidence>
<dbReference type="InterPro" id="IPR039421">
    <property type="entry name" value="Type_1_exporter"/>
</dbReference>
<proteinExistence type="inferred from homology"/>
<dbReference type="SUPFAM" id="SSF90123">
    <property type="entry name" value="ABC transporter transmembrane region"/>
    <property type="match status" value="1"/>
</dbReference>
<dbReference type="InterPro" id="IPR036640">
    <property type="entry name" value="ABC1_TM_sf"/>
</dbReference>
<dbReference type="InterPro" id="IPR017871">
    <property type="entry name" value="ABC_transporter-like_CS"/>
</dbReference>
<reference evidence="12 13" key="1">
    <citation type="submission" date="2017-05" db="EMBL/GenBank/DDBJ databases">
        <title>Genome Analysis of Maritalea myrionectae HL2708#5.</title>
        <authorList>
            <consortium name="Cotde Inc.-PKNU"/>
            <person name="Jang D."/>
            <person name="Oh H.-M."/>
        </authorList>
    </citation>
    <scope>NUCLEOTIDE SEQUENCE [LARGE SCALE GENOMIC DNA]</scope>
    <source>
        <strain evidence="12 13">HL2708#5</strain>
    </source>
</reference>
<comment type="similarity">
    <text evidence="2">Belongs to the ABC transporter superfamily.</text>
</comment>
<feature type="domain" description="ABC transporter" evidence="10">
    <location>
        <begin position="428"/>
        <end position="664"/>
    </location>
</feature>
<protein>
    <submittedName>
        <fullName evidence="12">Lipid A export ATP-binding/permease protein MsbA</fullName>
    </submittedName>
</protein>
<dbReference type="InterPro" id="IPR011527">
    <property type="entry name" value="ABC1_TM_dom"/>
</dbReference>
<dbReference type="Proteomes" id="UP000258927">
    <property type="component" value="Chromosome"/>
</dbReference>
<evidence type="ECO:0000259" key="10">
    <source>
        <dbReference type="PROSITE" id="PS50893"/>
    </source>
</evidence>
<dbReference type="PROSITE" id="PS00211">
    <property type="entry name" value="ABC_TRANSPORTER_1"/>
    <property type="match status" value="1"/>
</dbReference>
<feature type="transmembrane region" description="Helical" evidence="9">
    <location>
        <begin position="110"/>
        <end position="131"/>
    </location>
</feature>
<feature type="transmembrane region" description="Helical" evidence="9">
    <location>
        <begin position="151"/>
        <end position="171"/>
    </location>
</feature>
<feature type="transmembrane region" description="Helical" evidence="9">
    <location>
        <begin position="251"/>
        <end position="272"/>
    </location>
</feature>
<keyword evidence="7 9" id="KW-0472">Membrane</keyword>
<feature type="domain" description="ABC transmembrane type-1" evidence="11">
    <location>
        <begin position="112"/>
        <end position="393"/>
    </location>
</feature>
<dbReference type="STRING" id="1122213.GCA_000423365_02016"/>
<dbReference type="Gene3D" id="1.20.1560.10">
    <property type="entry name" value="ABC transporter type 1, transmembrane domain"/>
    <property type="match status" value="1"/>
</dbReference>
<dbReference type="CDD" id="cd18575">
    <property type="entry name" value="ABC_6TM_bac_exporter_ABCB8_10_like"/>
    <property type="match status" value="1"/>
</dbReference>